<organism evidence="3 4">
    <name type="scientific">Vibrio algarum</name>
    <dbReference type="NCBI Taxonomy" id="3020714"/>
    <lineage>
        <taxon>Bacteria</taxon>
        <taxon>Pseudomonadati</taxon>
        <taxon>Pseudomonadota</taxon>
        <taxon>Gammaproteobacteria</taxon>
        <taxon>Vibrionales</taxon>
        <taxon>Vibrionaceae</taxon>
        <taxon>Vibrio</taxon>
    </lineage>
</organism>
<gene>
    <name evidence="3" type="ORF">PGX00_02790</name>
</gene>
<feature type="transmembrane region" description="Helical" evidence="1">
    <location>
        <begin position="6"/>
        <end position="27"/>
    </location>
</feature>
<dbReference type="Pfam" id="PF00989">
    <property type="entry name" value="PAS"/>
    <property type="match status" value="1"/>
</dbReference>
<dbReference type="RefSeq" id="WP_272132642.1">
    <property type="nucleotide sequence ID" value="NZ_JAQLOI010000001.1"/>
</dbReference>
<evidence type="ECO:0000259" key="2">
    <source>
        <dbReference type="PROSITE" id="PS50112"/>
    </source>
</evidence>
<dbReference type="CDD" id="cd00130">
    <property type="entry name" value="PAS"/>
    <property type="match status" value="1"/>
</dbReference>
<comment type="caution">
    <text evidence="3">The sequence shown here is derived from an EMBL/GenBank/DDBJ whole genome shotgun (WGS) entry which is preliminary data.</text>
</comment>
<dbReference type="InterPro" id="IPR013767">
    <property type="entry name" value="PAS_fold"/>
</dbReference>
<name>A0ABT4YMC0_9VIBR</name>
<dbReference type="PANTHER" id="PTHR44757">
    <property type="entry name" value="DIGUANYLATE CYCLASE DGCP"/>
    <property type="match status" value="1"/>
</dbReference>
<keyword evidence="1" id="KW-0472">Membrane</keyword>
<dbReference type="InterPro" id="IPR035965">
    <property type="entry name" value="PAS-like_dom_sf"/>
</dbReference>
<dbReference type="EMBL" id="JAQLOI010000001">
    <property type="protein sequence ID" value="MDB1122697.1"/>
    <property type="molecule type" value="Genomic_DNA"/>
</dbReference>
<proteinExistence type="predicted"/>
<accession>A0ABT4YMC0</accession>
<dbReference type="Proteomes" id="UP001210678">
    <property type="component" value="Unassembled WGS sequence"/>
</dbReference>
<keyword evidence="1" id="KW-0812">Transmembrane</keyword>
<reference evidence="3 4" key="1">
    <citation type="submission" date="2023-01" db="EMBL/GenBank/DDBJ databases">
        <title>Vibrio sp. KJ40-1 sp.nov, isolated from marine algae.</title>
        <authorList>
            <person name="Butt M."/>
            <person name="Kim J.M.J."/>
            <person name="Jeon C.O.C."/>
        </authorList>
    </citation>
    <scope>NUCLEOTIDE SEQUENCE [LARGE SCALE GENOMIC DNA]</scope>
    <source>
        <strain evidence="3 4">KJ40-1</strain>
    </source>
</reference>
<dbReference type="SMART" id="SM00091">
    <property type="entry name" value="PAS"/>
    <property type="match status" value="1"/>
</dbReference>
<dbReference type="SUPFAM" id="SSF55785">
    <property type="entry name" value="PYP-like sensor domain (PAS domain)"/>
    <property type="match status" value="1"/>
</dbReference>
<keyword evidence="1" id="KW-1133">Transmembrane helix</keyword>
<dbReference type="InterPro" id="IPR052155">
    <property type="entry name" value="Biofilm_reg_signaling"/>
</dbReference>
<dbReference type="PROSITE" id="PS50112">
    <property type="entry name" value="PAS"/>
    <property type="match status" value="1"/>
</dbReference>
<dbReference type="InterPro" id="IPR000014">
    <property type="entry name" value="PAS"/>
</dbReference>
<feature type="domain" description="PAS" evidence="2">
    <location>
        <begin position="121"/>
        <end position="168"/>
    </location>
</feature>
<protein>
    <submittedName>
        <fullName evidence="3">PAS domain S-box protein</fullName>
    </submittedName>
</protein>
<dbReference type="PANTHER" id="PTHR44757:SF2">
    <property type="entry name" value="BIOFILM ARCHITECTURE MAINTENANCE PROTEIN MBAA"/>
    <property type="match status" value="1"/>
</dbReference>
<dbReference type="NCBIfam" id="TIGR00229">
    <property type="entry name" value="sensory_box"/>
    <property type="match status" value="1"/>
</dbReference>
<dbReference type="Gene3D" id="3.30.450.20">
    <property type="entry name" value="PAS domain"/>
    <property type="match status" value="1"/>
</dbReference>
<evidence type="ECO:0000256" key="1">
    <source>
        <dbReference type="SAM" id="Phobius"/>
    </source>
</evidence>
<keyword evidence="4" id="KW-1185">Reference proteome</keyword>
<evidence type="ECO:0000313" key="3">
    <source>
        <dbReference type="EMBL" id="MDB1122697.1"/>
    </source>
</evidence>
<sequence>MLFFEIMRPASYWILIVLWLIIFAFYLKNYKQLKAFGGFTVVMFAILTIDAIRTLFESIYYGLYFTSEHGFIPIFIANTLSNPALWLLPKIVNIVAALLIIFCIQSRWVPERIQTIEKSDREKRLASNVYAYLSEGITITDTEGTIIDVNPAFTEITGFSRDEAIGNNPRILKSGRQSSEFYKGMWHALKTDGHWRGRSGIREKMGKFMRKY</sequence>
<feature type="transmembrane region" description="Helical" evidence="1">
    <location>
        <begin position="39"/>
        <end position="64"/>
    </location>
</feature>
<evidence type="ECO:0000313" key="4">
    <source>
        <dbReference type="Proteomes" id="UP001210678"/>
    </source>
</evidence>
<feature type="transmembrane region" description="Helical" evidence="1">
    <location>
        <begin position="84"/>
        <end position="104"/>
    </location>
</feature>